<evidence type="ECO:0000256" key="3">
    <source>
        <dbReference type="ARBA" id="ARBA00022989"/>
    </source>
</evidence>
<feature type="transmembrane region" description="Helical" evidence="5">
    <location>
        <begin position="430"/>
        <end position="447"/>
    </location>
</feature>
<keyword evidence="4 5" id="KW-0472">Membrane</keyword>
<feature type="transmembrane region" description="Helical" evidence="5">
    <location>
        <begin position="250"/>
        <end position="270"/>
    </location>
</feature>
<feature type="transmembrane region" description="Helical" evidence="5">
    <location>
        <begin position="211"/>
        <end position="244"/>
    </location>
</feature>
<organism evidence="7 8">
    <name type="scientific">Methylobacterium nodulans (strain LMG 21967 / CNCM I-2342 / ORS 2060)</name>
    <dbReference type="NCBI Taxonomy" id="460265"/>
    <lineage>
        <taxon>Bacteria</taxon>
        <taxon>Pseudomonadati</taxon>
        <taxon>Pseudomonadota</taxon>
        <taxon>Alphaproteobacteria</taxon>
        <taxon>Hyphomicrobiales</taxon>
        <taxon>Methylobacteriaceae</taxon>
        <taxon>Methylobacterium</taxon>
    </lineage>
</organism>
<keyword evidence="8" id="KW-1185">Reference proteome</keyword>
<dbReference type="STRING" id="460265.Mnod_5593"/>
<feature type="transmembrane region" description="Helical" evidence="5">
    <location>
        <begin position="119"/>
        <end position="136"/>
    </location>
</feature>
<proteinExistence type="predicted"/>
<dbReference type="AlphaFoldDB" id="B8IPB7"/>
<reference evidence="7 8" key="1">
    <citation type="submission" date="2009-01" db="EMBL/GenBank/DDBJ databases">
        <title>Complete sequence of chromosome of Methylobacterium nodulans ORS 2060.</title>
        <authorList>
            <consortium name="US DOE Joint Genome Institute"/>
            <person name="Lucas S."/>
            <person name="Copeland A."/>
            <person name="Lapidus A."/>
            <person name="Glavina del Rio T."/>
            <person name="Dalin E."/>
            <person name="Tice H."/>
            <person name="Bruce D."/>
            <person name="Goodwin L."/>
            <person name="Pitluck S."/>
            <person name="Sims D."/>
            <person name="Brettin T."/>
            <person name="Detter J.C."/>
            <person name="Han C."/>
            <person name="Larimer F."/>
            <person name="Land M."/>
            <person name="Hauser L."/>
            <person name="Kyrpides N."/>
            <person name="Ivanova N."/>
            <person name="Marx C.J."/>
            <person name="Richardson P."/>
        </authorList>
    </citation>
    <scope>NUCLEOTIDE SEQUENCE [LARGE SCALE GENOMIC DNA]</scope>
    <source>
        <strain evidence="8">LMG 21967 / CNCM I-2342 / ORS 2060</strain>
    </source>
</reference>
<keyword evidence="3 5" id="KW-1133">Transmembrane helix</keyword>
<evidence type="ECO:0000256" key="1">
    <source>
        <dbReference type="ARBA" id="ARBA00004141"/>
    </source>
</evidence>
<accession>B8IPB7</accession>
<evidence type="ECO:0000256" key="4">
    <source>
        <dbReference type="ARBA" id="ARBA00023136"/>
    </source>
</evidence>
<feature type="transmembrane region" description="Helical" evidence="5">
    <location>
        <begin position="403"/>
        <end position="424"/>
    </location>
</feature>
<name>B8IPB7_METNO</name>
<dbReference type="OrthoDB" id="185849at2"/>
<sequence>MRPLPSSAGSAAASGLGAALAGRAAPFRLVSHDGYVRFLCICLAGYALAGKGFAYVGLPPLLIGEILLILGVVVFIRTRCWLALGSALPMLILAVLIAWVVCRTVVFLPVYGFDALRDSVVVIYGVFALVVASLLIEKPERIGWILAAYAPFAALYGIVAPAILNVSVVFPNFPTWPGLDVPFIYVRLGEAAIHLAGSLIFVMLGFRRVGYLWCAFLLLSIAFITPSRGAMLTVLVPTALAIVLSGRLRLVALPLLAGFLIFLSAYAAGLEIKLEDGRSIGPQQIVRNFESLIGRSNASNLDGTKQWRLRWWQTIETYTLHGPYFWTGKGFGVNLSIDDGFTLGPELKGPPLRSPHNVHYTILARAGVPGIALWFAAESAWFLMLLSAFATARRRGEIQWANLLLWITCYGLAIVIDASFDVAIEGPMVGIWHWCIFGLGVGAVMVYRGPRHAPRPGDPFGIASPMRDRRS</sequence>
<dbReference type="KEGG" id="mno:Mnod_5593"/>
<dbReference type="Proteomes" id="UP000008207">
    <property type="component" value="Chromosome"/>
</dbReference>
<evidence type="ECO:0000259" key="6">
    <source>
        <dbReference type="Pfam" id="PF04932"/>
    </source>
</evidence>
<keyword evidence="2 5" id="KW-0812">Transmembrane</keyword>
<evidence type="ECO:0000256" key="2">
    <source>
        <dbReference type="ARBA" id="ARBA00022692"/>
    </source>
</evidence>
<dbReference type="InterPro" id="IPR007016">
    <property type="entry name" value="O-antigen_ligase-rel_domated"/>
</dbReference>
<dbReference type="Pfam" id="PF04932">
    <property type="entry name" value="Wzy_C"/>
    <property type="match status" value="1"/>
</dbReference>
<feature type="domain" description="O-antigen ligase-related" evidence="6">
    <location>
        <begin position="214"/>
        <end position="375"/>
    </location>
</feature>
<evidence type="ECO:0000256" key="5">
    <source>
        <dbReference type="SAM" id="Phobius"/>
    </source>
</evidence>
<feature type="transmembrane region" description="Helical" evidence="5">
    <location>
        <begin position="53"/>
        <end position="76"/>
    </location>
</feature>
<feature type="transmembrane region" description="Helical" evidence="5">
    <location>
        <begin position="88"/>
        <end position="113"/>
    </location>
</feature>
<comment type="subcellular location">
    <subcellularLocation>
        <location evidence="1">Membrane</location>
        <topology evidence="1">Multi-pass membrane protein</topology>
    </subcellularLocation>
</comment>
<dbReference type="RefSeq" id="WP_015932039.1">
    <property type="nucleotide sequence ID" value="NC_011894.1"/>
</dbReference>
<gene>
    <name evidence="7" type="ordered locus">Mnod_5593</name>
</gene>
<evidence type="ECO:0000313" key="8">
    <source>
        <dbReference type="Proteomes" id="UP000008207"/>
    </source>
</evidence>
<evidence type="ECO:0000313" key="7">
    <source>
        <dbReference type="EMBL" id="ACL60435.1"/>
    </source>
</evidence>
<feature type="transmembrane region" description="Helical" evidence="5">
    <location>
        <begin position="184"/>
        <end position="204"/>
    </location>
</feature>
<dbReference type="eggNOG" id="COG3307">
    <property type="taxonomic scope" value="Bacteria"/>
</dbReference>
<dbReference type="HOGENOM" id="CLU_601137_0_0_5"/>
<dbReference type="GO" id="GO:0016020">
    <property type="term" value="C:membrane"/>
    <property type="evidence" value="ECO:0007669"/>
    <property type="project" value="UniProtKB-SubCell"/>
</dbReference>
<protein>
    <submittedName>
        <fullName evidence="7">O-antigen polymerase</fullName>
    </submittedName>
</protein>
<feature type="transmembrane region" description="Helical" evidence="5">
    <location>
        <begin position="143"/>
        <end position="164"/>
    </location>
</feature>
<dbReference type="EMBL" id="CP001349">
    <property type="protein sequence ID" value="ACL60435.1"/>
    <property type="molecule type" value="Genomic_DNA"/>
</dbReference>